<evidence type="ECO:0000313" key="2">
    <source>
        <dbReference type="EMBL" id="KKN27065.1"/>
    </source>
</evidence>
<proteinExistence type="predicted"/>
<organism evidence="2">
    <name type="scientific">marine sediment metagenome</name>
    <dbReference type="NCBI Taxonomy" id="412755"/>
    <lineage>
        <taxon>unclassified sequences</taxon>
        <taxon>metagenomes</taxon>
        <taxon>ecological metagenomes</taxon>
    </lineage>
</organism>
<dbReference type="PANTHER" id="PTHR43630:SF2">
    <property type="entry name" value="GLYCOSYLTRANSFERASE"/>
    <property type="match status" value="1"/>
</dbReference>
<feature type="domain" description="Glycosyltransferase 2-like" evidence="1">
    <location>
        <begin position="16"/>
        <end position="111"/>
    </location>
</feature>
<name>A0A0F9P5D8_9ZZZZ</name>
<feature type="non-terminal residue" evidence="2">
    <location>
        <position position="1"/>
    </location>
</feature>
<dbReference type="CDD" id="cd02511">
    <property type="entry name" value="Beta4Glucosyltransferase"/>
    <property type="match status" value="1"/>
</dbReference>
<dbReference type="PANTHER" id="PTHR43630">
    <property type="entry name" value="POLY-BETA-1,6-N-ACETYL-D-GLUCOSAMINE SYNTHASE"/>
    <property type="match status" value="1"/>
</dbReference>
<dbReference type="AlphaFoldDB" id="A0A0F9P5D8"/>
<sequence>FLDSILNLCYTKCMISIVMLSKNSSQMIKNVLEAFKDFDEVILLDTGSTDTTLKIAKNFKNVKIQQTIFEGFGFLRNKGAKIAKNDWILAIDSDEIIPEKLKNEILGLDLNPDYLYGFYFHNFYNKKLIKCCGWYPEKHLRLYNKSH</sequence>
<dbReference type="Gene3D" id="3.90.550.10">
    <property type="entry name" value="Spore Coat Polysaccharide Biosynthesis Protein SpsA, Chain A"/>
    <property type="match status" value="1"/>
</dbReference>
<comment type="caution">
    <text evidence="2">The sequence shown here is derived from an EMBL/GenBank/DDBJ whole genome shotgun (WGS) entry which is preliminary data.</text>
</comment>
<dbReference type="InterPro" id="IPR001173">
    <property type="entry name" value="Glyco_trans_2-like"/>
</dbReference>
<protein>
    <recommendedName>
        <fullName evidence="1">Glycosyltransferase 2-like domain-containing protein</fullName>
    </recommendedName>
</protein>
<reference evidence="2" key="1">
    <citation type="journal article" date="2015" name="Nature">
        <title>Complex archaea that bridge the gap between prokaryotes and eukaryotes.</title>
        <authorList>
            <person name="Spang A."/>
            <person name="Saw J.H."/>
            <person name="Jorgensen S.L."/>
            <person name="Zaremba-Niedzwiedzka K."/>
            <person name="Martijn J."/>
            <person name="Lind A.E."/>
            <person name="van Eijk R."/>
            <person name="Schleper C."/>
            <person name="Guy L."/>
            <person name="Ettema T.J."/>
        </authorList>
    </citation>
    <scope>NUCLEOTIDE SEQUENCE</scope>
</reference>
<dbReference type="EMBL" id="LAZR01002670">
    <property type="protein sequence ID" value="KKN27065.1"/>
    <property type="molecule type" value="Genomic_DNA"/>
</dbReference>
<gene>
    <name evidence="2" type="ORF">LCGC14_0868300</name>
</gene>
<dbReference type="Pfam" id="PF00535">
    <property type="entry name" value="Glycos_transf_2"/>
    <property type="match status" value="1"/>
</dbReference>
<dbReference type="SUPFAM" id="SSF53448">
    <property type="entry name" value="Nucleotide-diphospho-sugar transferases"/>
    <property type="match status" value="1"/>
</dbReference>
<evidence type="ECO:0000259" key="1">
    <source>
        <dbReference type="Pfam" id="PF00535"/>
    </source>
</evidence>
<dbReference type="InterPro" id="IPR029044">
    <property type="entry name" value="Nucleotide-diphossugar_trans"/>
</dbReference>
<accession>A0A0F9P5D8</accession>